<dbReference type="PANTHER" id="PTHR11228">
    <property type="entry name" value="RADICAL SAM DOMAIN PROTEIN"/>
    <property type="match status" value="1"/>
</dbReference>
<dbReference type="Gene3D" id="3.20.20.70">
    <property type="entry name" value="Aldolase class I"/>
    <property type="match status" value="1"/>
</dbReference>
<reference evidence="3 4" key="1">
    <citation type="submission" date="2020-06" db="EMBL/GenBank/DDBJ databases">
        <title>Actinokineospora xiongansis sp. nov., isolated from soil of Baiyangdian.</title>
        <authorList>
            <person name="Zhang X."/>
        </authorList>
    </citation>
    <scope>NUCLEOTIDE SEQUENCE [LARGE SCALE GENOMIC DNA]</scope>
    <source>
        <strain evidence="3 4">HBU206404</strain>
    </source>
</reference>
<proteinExistence type="predicted"/>
<dbReference type="EMBL" id="JABVED010000004">
    <property type="protein sequence ID" value="MBC6447569.1"/>
    <property type="molecule type" value="Genomic_DNA"/>
</dbReference>
<feature type="domain" description="4Fe4S-binding SPASM" evidence="2">
    <location>
        <begin position="96"/>
        <end position="166"/>
    </location>
</feature>
<dbReference type="InterPro" id="IPR023885">
    <property type="entry name" value="4Fe4S-binding_SPASM_dom"/>
</dbReference>
<gene>
    <name evidence="3" type="ORF">GPZ80_10345</name>
</gene>
<sequence>MSLATSYYSDQPEQHKLITGSAVAHKRTTKNISKATQLGLPVRVGIVSVLEDQRIEEARRLLTDLGVEDIEVDHVRRAGRANADAEVPLEEMCGQCAGDVLAIYPDGAVRPCVFTRSLQVGDVLESSLRQVVNSPQLATARTAIATATAQNQHLHDSNCNPNCNPCNPLPSWLQSTLCACHHLWPTWAVDVGKLTDPSSAPGEPLGRMRTLHPQRQQ</sequence>
<dbReference type="Pfam" id="PF13186">
    <property type="entry name" value="SPASM"/>
    <property type="match status" value="1"/>
</dbReference>
<keyword evidence="4" id="KW-1185">Reference proteome</keyword>
<evidence type="ECO:0000259" key="2">
    <source>
        <dbReference type="Pfam" id="PF13186"/>
    </source>
</evidence>
<comment type="caution">
    <text evidence="3">The sequence shown here is derived from an EMBL/GenBank/DDBJ whole genome shotgun (WGS) entry which is preliminary data.</text>
</comment>
<evidence type="ECO:0000313" key="3">
    <source>
        <dbReference type="EMBL" id="MBC6447569.1"/>
    </source>
</evidence>
<evidence type="ECO:0000313" key="4">
    <source>
        <dbReference type="Proteomes" id="UP000734823"/>
    </source>
</evidence>
<dbReference type="InterPro" id="IPR050377">
    <property type="entry name" value="Radical_SAM_PqqE_MftC-like"/>
</dbReference>
<dbReference type="InterPro" id="IPR013785">
    <property type="entry name" value="Aldolase_TIM"/>
</dbReference>
<organism evidence="3 4">
    <name type="scientific">Actinokineospora xionganensis</name>
    <dbReference type="NCBI Taxonomy" id="2684470"/>
    <lineage>
        <taxon>Bacteria</taxon>
        <taxon>Bacillati</taxon>
        <taxon>Actinomycetota</taxon>
        <taxon>Actinomycetes</taxon>
        <taxon>Pseudonocardiales</taxon>
        <taxon>Pseudonocardiaceae</taxon>
        <taxon>Actinokineospora</taxon>
    </lineage>
</organism>
<evidence type="ECO:0000256" key="1">
    <source>
        <dbReference type="SAM" id="MobiDB-lite"/>
    </source>
</evidence>
<dbReference type="SUPFAM" id="SSF102114">
    <property type="entry name" value="Radical SAM enzymes"/>
    <property type="match status" value="1"/>
</dbReference>
<name>A0ABR7L4G1_9PSEU</name>
<dbReference type="InterPro" id="IPR058240">
    <property type="entry name" value="rSAM_sf"/>
</dbReference>
<feature type="region of interest" description="Disordered" evidence="1">
    <location>
        <begin position="198"/>
        <end position="217"/>
    </location>
</feature>
<protein>
    <submittedName>
        <fullName evidence="3">SPASM domain-containing protein</fullName>
    </submittedName>
</protein>
<accession>A0ABR7L4G1</accession>
<dbReference type="PANTHER" id="PTHR11228:SF7">
    <property type="entry name" value="PQQA PEPTIDE CYCLASE"/>
    <property type="match status" value="1"/>
</dbReference>
<dbReference type="Proteomes" id="UP000734823">
    <property type="component" value="Unassembled WGS sequence"/>
</dbReference>
<dbReference type="CDD" id="cd21109">
    <property type="entry name" value="SPASM"/>
    <property type="match status" value="1"/>
</dbReference>